<keyword evidence="3 5" id="KW-1133">Transmembrane helix</keyword>
<feature type="transmembrane region" description="Helical" evidence="5">
    <location>
        <begin position="125"/>
        <end position="146"/>
    </location>
</feature>
<dbReference type="PANTHER" id="PTHR23518">
    <property type="entry name" value="C-METHYLTRANSFERASE"/>
    <property type="match status" value="1"/>
</dbReference>
<feature type="domain" description="Major facilitator superfamily (MFS) profile" evidence="6">
    <location>
        <begin position="27"/>
        <end position="438"/>
    </location>
</feature>
<evidence type="ECO:0000313" key="8">
    <source>
        <dbReference type="Proteomes" id="UP001214553"/>
    </source>
</evidence>
<sequence length="447" mass="47282">MATEPATPVRVASPLSERPRAPFSARSWLVVIVVGLVGQLAWTVENMYLNVFVYDTISTDPTVIAILVASSAIAATLATMLIGAASDRVRRRKPFIAVGYILWGATTAMFGFVQPEGGVDAAQAVGFAVVAIVALDCIMSFFGSGANDAAFNAWVTESTVPANRGRVDGVLAIMPLMGMLIVFGALDGLTQDGQWKLFFSIVGGATAVVGVIAFFLVREPAETRTPPDGYFGAVINGLKLRTVRENPRLYILLAAWAVIGTSTQVFIPYLIIYIQKYLRIDGYAIVLASVLILAAVISVLGGRLIDRIGKTAAILPAVAFMIVGLVGMFFVRGMLPVIVFGTIMMGGFMLSTASLSASVRDVTPADRVGMVQGLRMIAMVLIPMVAGPFIGSAVIIGADETYVDLGVVKQVPTPWIFIAAAIVAVFVVVPVLALRKTPAPDPEDLAV</sequence>
<dbReference type="InterPro" id="IPR036259">
    <property type="entry name" value="MFS_trans_sf"/>
</dbReference>
<reference evidence="7 8" key="1">
    <citation type="submission" date="2023-03" db="EMBL/GenBank/DDBJ databases">
        <title>Genome sequence of Microbacterium sp. KACC 23027.</title>
        <authorList>
            <person name="Kim S."/>
            <person name="Heo J."/>
            <person name="Kwon S.-W."/>
        </authorList>
    </citation>
    <scope>NUCLEOTIDE SEQUENCE [LARGE SCALE GENOMIC DNA]</scope>
    <source>
        <strain evidence="7 8">KACC 23027</strain>
    </source>
</reference>
<dbReference type="SUPFAM" id="SSF103473">
    <property type="entry name" value="MFS general substrate transporter"/>
    <property type="match status" value="1"/>
</dbReference>
<keyword evidence="4 5" id="KW-0472">Membrane</keyword>
<dbReference type="RefSeq" id="WP_275278887.1">
    <property type="nucleotide sequence ID" value="NZ_CP119108.1"/>
</dbReference>
<evidence type="ECO:0000259" key="6">
    <source>
        <dbReference type="PROSITE" id="PS50850"/>
    </source>
</evidence>
<dbReference type="Proteomes" id="UP001214553">
    <property type="component" value="Chromosome"/>
</dbReference>
<evidence type="ECO:0000256" key="3">
    <source>
        <dbReference type="ARBA" id="ARBA00022989"/>
    </source>
</evidence>
<evidence type="ECO:0000313" key="7">
    <source>
        <dbReference type="EMBL" id="WEG09563.1"/>
    </source>
</evidence>
<evidence type="ECO:0000256" key="4">
    <source>
        <dbReference type="ARBA" id="ARBA00023136"/>
    </source>
</evidence>
<feature type="transmembrane region" description="Helical" evidence="5">
    <location>
        <begin position="415"/>
        <end position="434"/>
    </location>
</feature>
<evidence type="ECO:0000256" key="2">
    <source>
        <dbReference type="ARBA" id="ARBA00022692"/>
    </source>
</evidence>
<feature type="transmembrane region" description="Helical" evidence="5">
    <location>
        <begin position="198"/>
        <end position="217"/>
    </location>
</feature>
<protein>
    <submittedName>
        <fullName evidence="7">MFS transporter</fullName>
    </submittedName>
</protein>
<keyword evidence="2 5" id="KW-0812">Transmembrane</keyword>
<accession>A0ABY8BZG0</accession>
<evidence type="ECO:0000256" key="5">
    <source>
        <dbReference type="SAM" id="Phobius"/>
    </source>
</evidence>
<feature type="transmembrane region" description="Helical" evidence="5">
    <location>
        <begin position="376"/>
        <end position="395"/>
    </location>
</feature>
<feature type="transmembrane region" description="Helical" evidence="5">
    <location>
        <begin position="337"/>
        <end position="355"/>
    </location>
</feature>
<name>A0ABY8BZG0_9MICO</name>
<dbReference type="PROSITE" id="PS50850">
    <property type="entry name" value="MFS"/>
    <property type="match status" value="1"/>
</dbReference>
<feature type="transmembrane region" description="Helical" evidence="5">
    <location>
        <begin position="249"/>
        <end position="274"/>
    </location>
</feature>
<keyword evidence="8" id="KW-1185">Reference proteome</keyword>
<feature type="transmembrane region" description="Helical" evidence="5">
    <location>
        <begin position="62"/>
        <end position="83"/>
    </location>
</feature>
<dbReference type="Gene3D" id="1.20.1250.20">
    <property type="entry name" value="MFS general substrate transporter like domains"/>
    <property type="match status" value="2"/>
</dbReference>
<dbReference type="InterPro" id="IPR020846">
    <property type="entry name" value="MFS_dom"/>
</dbReference>
<comment type="subcellular location">
    <subcellularLocation>
        <location evidence="1">Cell membrane</location>
        <topology evidence="1">Multi-pass membrane protein</topology>
    </subcellularLocation>
</comment>
<feature type="transmembrane region" description="Helical" evidence="5">
    <location>
        <begin position="167"/>
        <end position="186"/>
    </location>
</feature>
<feature type="transmembrane region" description="Helical" evidence="5">
    <location>
        <begin position="312"/>
        <end position="331"/>
    </location>
</feature>
<dbReference type="EMBL" id="CP119108">
    <property type="protein sequence ID" value="WEG09563.1"/>
    <property type="molecule type" value="Genomic_DNA"/>
</dbReference>
<feature type="transmembrane region" description="Helical" evidence="5">
    <location>
        <begin position="95"/>
        <end position="113"/>
    </location>
</feature>
<feature type="transmembrane region" description="Helical" evidence="5">
    <location>
        <begin position="280"/>
        <end position="300"/>
    </location>
</feature>
<dbReference type="InterPro" id="IPR011701">
    <property type="entry name" value="MFS"/>
</dbReference>
<organism evidence="7 8">
    <name type="scientific">Microbacterium horticulturae</name>
    <dbReference type="NCBI Taxonomy" id="3028316"/>
    <lineage>
        <taxon>Bacteria</taxon>
        <taxon>Bacillati</taxon>
        <taxon>Actinomycetota</taxon>
        <taxon>Actinomycetes</taxon>
        <taxon>Micrococcales</taxon>
        <taxon>Microbacteriaceae</taxon>
        <taxon>Microbacterium</taxon>
    </lineage>
</organism>
<dbReference type="Pfam" id="PF07690">
    <property type="entry name" value="MFS_1"/>
    <property type="match status" value="1"/>
</dbReference>
<gene>
    <name evidence="7" type="ORF">PU630_03070</name>
</gene>
<dbReference type="PANTHER" id="PTHR23518:SF2">
    <property type="entry name" value="MAJOR FACILITATOR SUPERFAMILY TRANSPORTER"/>
    <property type="match status" value="1"/>
</dbReference>
<feature type="transmembrane region" description="Helical" evidence="5">
    <location>
        <begin position="23"/>
        <end position="42"/>
    </location>
</feature>
<proteinExistence type="predicted"/>
<evidence type="ECO:0000256" key="1">
    <source>
        <dbReference type="ARBA" id="ARBA00004651"/>
    </source>
</evidence>